<gene>
    <name evidence="10" type="ORF">SARC_11796</name>
</gene>
<evidence type="ECO:0000256" key="2">
    <source>
        <dbReference type="ARBA" id="ARBA00022552"/>
    </source>
</evidence>
<dbReference type="GO" id="GO:0030686">
    <property type="term" value="C:90S preribosome"/>
    <property type="evidence" value="ECO:0007669"/>
    <property type="project" value="TreeGrafter"/>
</dbReference>
<dbReference type="eggNOG" id="KOG1272">
    <property type="taxonomic scope" value="Eukaryota"/>
</dbReference>
<dbReference type="FunFam" id="2.130.10.10:FF:000378">
    <property type="entry name" value="U3 small nucleolar RNA-associated protein 7"/>
    <property type="match status" value="1"/>
</dbReference>
<dbReference type="InterPro" id="IPR019775">
    <property type="entry name" value="WD40_repeat_CS"/>
</dbReference>
<feature type="compositionally biased region" description="Basic and acidic residues" evidence="7">
    <location>
        <begin position="498"/>
        <end position="515"/>
    </location>
</feature>
<protein>
    <recommendedName>
        <fullName evidence="9">BING4 C-terminal domain-containing protein</fullName>
    </recommendedName>
</protein>
<dbReference type="PROSITE" id="PS50294">
    <property type="entry name" value="WD_REPEATS_REGION"/>
    <property type="match status" value="1"/>
</dbReference>
<dbReference type="Pfam" id="PF00400">
    <property type="entry name" value="WD40"/>
    <property type="match status" value="1"/>
</dbReference>
<feature type="region of interest" description="Disordered" evidence="7">
    <location>
        <begin position="461"/>
        <end position="539"/>
    </location>
</feature>
<evidence type="ECO:0000256" key="4">
    <source>
        <dbReference type="ARBA" id="ARBA00022737"/>
    </source>
</evidence>
<accession>A0A0L0FG10</accession>
<evidence type="ECO:0000256" key="8">
    <source>
        <dbReference type="SAM" id="SignalP"/>
    </source>
</evidence>
<feature type="domain" description="BING4 C-terminal" evidence="9">
    <location>
        <begin position="364"/>
        <end position="443"/>
    </location>
</feature>
<dbReference type="InterPro" id="IPR001680">
    <property type="entry name" value="WD40_rpt"/>
</dbReference>
<sequence length="539" mass="60967">MTKLMLLFFALHDTTDGAHNGVAEKPKVKGKGKPGPISKYTRGQANVTKNVKDKKLKGYLKRNEKDARAAAAKAAKWEILLPEQQGFLEAEGMEKTYQFTQKAIVKEVDLQTQTKQFNLTLENAAPYKVDYDRTGRYLLIGGRKGHVATFDWRIGSLGFEINLNETVRDVQWLHNETMMAVAQKKYVYIYDRTGAEMHCLRNHIEAERLTYLPYHFLLASVGKAGYLKYQDTSTGKLISEHRTKLGACNVLTQNSYNAVVLTGHHNGTVEMWTPNMSTPVVKMLCHKGPVSAVAVDRLGRYVTTAGLDGQMKVWDVRTYKHIHSYFTHTPANSLHISQSGLLGVGFGSHVQVWKDAFQTKQAVPYMQHELKGPVVDDITFVPYEDVLGVGHSKGISSLLVPGAGDANFDALEINPYANKKQRQEGEVRSLLEKIPSKLITLDPNSVGRMDRGTVETIALERKKQFEANNPTKKFEPKHKMRGKSSSQRRVLRKQLNVIDERKTQLRERLEKEKQERKRKREGHTGPAPEETRSPLDRFN</sequence>
<dbReference type="SMART" id="SM00320">
    <property type="entry name" value="WD40"/>
    <property type="match status" value="5"/>
</dbReference>
<dbReference type="GeneID" id="25912300"/>
<dbReference type="Gene3D" id="2.130.10.10">
    <property type="entry name" value="YVTN repeat-like/Quinoprotein amine dehydrogenase"/>
    <property type="match status" value="1"/>
</dbReference>
<evidence type="ECO:0000256" key="1">
    <source>
        <dbReference type="ARBA" id="ARBA00004604"/>
    </source>
</evidence>
<organism evidence="10 11">
    <name type="scientific">Sphaeroforma arctica JP610</name>
    <dbReference type="NCBI Taxonomy" id="667725"/>
    <lineage>
        <taxon>Eukaryota</taxon>
        <taxon>Ichthyosporea</taxon>
        <taxon>Ichthyophonida</taxon>
        <taxon>Sphaeroforma</taxon>
    </lineage>
</organism>
<dbReference type="AlphaFoldDB" id="A0A0L0FG10"/>
<dbReference type="SUPFAM" id="SSF50978">
    <property type="entry name" value="WD40 repeat-like"/>
    <property type="match status" value="1"/>
</dbReference>
<keyword evidence="5" id="KW-0539">Nucleus</keyword>
<dbReference type="EMBL" id="KQ243477">
    <property type="protein sequence ID" value="KNC75685.1"/>
    <property type="molecule type" value="Genomic_DNA"/>
</dbReference>
<dbReference type="GO" id="GO:0032040">
    <property type="term" value="C:small-subunit processome"/>
    <property type="evidence" value="ECO:0007669"/>
    <property type="project" value="TreeGrafter"/>
</dbReference>
<dbReference type="PROSITE" id="PS00678">
    <property type="entry name" value="WD_REPEATS_1"/>
    <property type="match status" value="1"/>
</dbReference>
<evidence type="ECO:0000313" key="11">
    <source>
        <dbReference type="Proteomes" id="UP000054560"/>
    </source>
</evidence>
<comment type="subcellular location">
    <subcellularLocation>
        <location evidence="1">Nucleus</location>
        <location evidence="1">Nucleolus</location>
    </subcellularLocation>
</comment>
<dbReference type="Proteomes" id="UP000054560">
    <property type="component" value="Unassembled WGS sequence"/>
</dbReference>
<evidence type="ECO:0000259" key="9">
    <source>
        <dbReference type="SMART" id="SM01033"/>
    </source>
</evidence>
<dbReference type="GO" id="GO:0000462">
    <property type="term" value="P:maturation of SSU-rRNA from tricistronic rRNA transcript (SSU-rRNA, 5.8S rRNA, LSU-rRNA)"/>
    <property type="evidence" value="ECO:0007669"/>
    <property type="project" value="TreeGrafter"/>
</dbReference>
<keyword evidence="4" id="KW-0677">Repeat</keyword>
<dbReference type="PANTHER" id="PTHR14085:SF3">
    <property type="entry name" value="WD REPEAT-CONTAINING PROTEIN 46"/>
    <property type="match status" value="1"/>
</dbReference>
<dbReference type="Pfam" id="PF08149">
    <property type="entry name" value="BING4CT"/>
    <property type="match status" value="1"/>
</dbReference>
<feature type="region of interest" description="Disordered" evidence="7">
    <location>
        <begin position="19"/>
        <end position="41"/>
    </location>
</feature>
<dbReference type="InterPro" id="IPR012952">
    <property type="entry name" value="BING4_C_dom"/>
</dbReference>
<evidence type="ECO:0000256" key="6">
    <source>
        <dbReference type="PROSITE-ProRule" id="PRU00221"/>
    </source>
</evidence>
<proteinExistence type="predicted"/>
<dbReference type="InterPro" id="IPR015943">
    <property type="entry name" value="WD40/YVTN_repeat-like_dom_sf"/>
</dbReference>
<feature type="repeat" description="WD" evidence="6">
    <location>
        <begin position="283"/>
        <end position="324"/>
    </location>
</feature>
<dbReference type="OrthoDB" id="10251154at2759"/>
<dbReference type="PROSITE" id="PS50082">
    <property type="entry name" value="WD_REPEATS_2"/>
    <property type="match status" value="1"/>
</dbReference>
<feature type="compositionally biased region" description="Basic and acidic residues" evidence="7">
    <location>
        <begin position="529"/>
        <end position="539"/>
    </location>
</feature>
<keyword evidence="3 6" id="KW-0853">WD repeat</keyword>
<keyword evidence="8" id="KW-0732">Signal</keyword>
<dbReference type="SMART" id="SM01033">
    <property type="entry name" value="BING4CT"/>
    <property type="match status" value="1"/>
</dbReference>
<evidence type="ECO:0000256" key="7">
    <source>
        <dbReference type="SAM" id="MobiDB-lite"/>
    </source>
</evidence>
<evidence type="ECO:0000313" key="10">
    <source>
        <dbReference type="EMBL" id="KNC75685.1"/>
    </source>
</evidence>
<evidence type="ECO:0000256" key="3">
    <source>
        <dbReference type="ARBA" id="ARBA00022574"/>
    </source>
</evidence>
<dbReference type="InterPro" id="IPR036322">
    <property type="entry name" value="WD40_repeat_dom_sf"/>
</dbReference>
<feature type="signal peptide" evidence="8">
    <location>
        <begin position="1"/>
        <end position="17"/>
    </location>
</feature>
<keyword evidence="2" id="KW-0698">rRNA processing</keyword>
<dbReference type="InterPro" id="IPR040315">
    <property type="entry name" value="WDR46/Utp7"/>
</dbReference>
<keyword evidence="11" id="KW-1185">Reference proteome</keyword>
<dbReference type="STRING" id="667725.A0A0L0FG10"/>
<dbReference type="RefSeq" id="XP_014149587.1">
    <property type="nucleotide sequence ID" value="XM_014294112.1"/>
</dbReference>
<feature type="chain" id="PRO_5005538009" description="BING4 C-terminal domain-containing protein" evidence="8">
    <location>
        <begin position="18"/>
        <end position="539"/>
    </location>
</feature>
<name>A0A0L0FG10_9EUKA</name>
<dbReference type="PANTHER" id="PTHR14085">
    <property type="entry name" value="WD-REPEAT PROTEIN BING4"/>
    <property type="match status" value="1"/>
</dbReference>
<reference evidence="10 11" key="1">
    <citation type="submission" date="2011-02" db="EMBL/GenBank/DDBJ databases">
        <title>The Genome Sequence of Sphaeroforma arctica JP610.</title>
        <authorList>
            <consortium name="The Broad Institute Genome Sequencing Platform"/>
            <person name="Russ C."/>
            <person name="Cuomo C."/>
            <person name="Young S.K."/>
            <person name="Zeng Q."/>
            <person name="Gargeya S."/>
            <person name="Alvarado L."/>
            <person name="Berlin A."/>
            <person name="Chapman S.B."/>
            <person name="Chen Z."/>
            <person name="Freedman E."/>
            <person name="Gellesch M."/>
            <person name="Goldberg J."/>
            <person name="Griggs A."/>
            <person name="Gujja S."/>
            <person name="Heilman E."/>
            <person name="Heiman D."/>
            <person name="Howarth C."/>
            <person name="Mehta T."/>
            <person name="Neiman D."/>
            <person name="Pearson M."/>
            <person name="Roberts A."/>
            <person name="Saif S."/>
            <person name="Shea T."/>
            <person name="Shenoy N."/>
            <person name="Sisk P."/>
            <person name="Stolte C."/>
            <person name="Sykes S."/>
            <person name="White J."/>
            <person name="Yandava C."/>
            <person name="Burger G."/>
            <person name="Gray M.W."/>
            <person name="Holland P.W.H."/>
            <person name="King N."/>
            <person name="Lang F.B.F."/>
            <person name="Roger A.J."/>
            <person name="Ruiz-Trillo I."/>
            <person name="Haas B."/>
            <person name="Nusbaum C."/>
            <person name="Birren B."/>
        </authorList>
    </citation>
    <scope>NUCLEOTIDE SEQUENCE [LARGE SCALE GENOMIC DNA]</scope>
    <source>
        <strain evidence="10 11">JP610</strain>
    </source>
</reference>
<evidence type="ECO:0000256" key="5">
    <source>
        <dbReference type="ARBA" id="ARBA00023242"/>
    </source>
</evidence>